<gene>
    <name evidence="2" type="ORF">A3A97_02575</name>
</gene>
<protein>
    <submittedName>
        <fullName evidence="2">Uncharacterized protein</fullName>
    </submittedName>
</protein>
<dbReference type="AlphaFoldDB" id="A0A1G2PVH0"/>
<dbReference type="Proteomes" id="UP000176951">
    <property type="component" value="Unassembled WGS sequence"/>
</dbReference>
<name>A0A1G2PVH0_9BACT</name>
<organism evidence="2 3">
    <name type="scientific">Candidatus Terrybacteria bacterium RIFCSPLOWO2_01_FULL_40_23</name>
    <dbReference type="NCBI Taxonomy" id="1802366"/>
    <lineage>
        <taxon>Bacteria</taxon>
        <taxon>Candidatus Terryibacteriota</taxon>
    </lineage>
</organism>
<sequence length="74" mass="8046">MRNSYRDPHGRAIAIVRVDALEIGRASIINLKALALPPLLHIGVQPRLVVGAGRVLGLISGFLFCDTLILLYAR</sequence>
<feature type="transmembrane region" description="Helical" evidence="1">
    <location>
        <begin position="55"/>
        <end position="73"/>
    </location>
</feature>
<proteinExistence type="predicted"/>
<evidence type="ECO:0000256" key="1">
    <source>
        <dbReference type="SAM" id="Phobius"/>
    </source>
</evidence>
<dbReference type="EMBL" id="MHSW01000011">
    <property type="protein sequence ID" value="OHA52315.1"/>
    <property type="molecule type" value="Genomic_DNA"/>
</dbReference>
<keyword evidence="1" id="KW-1133">Transmembrane helix</keyword>
<keyword evidence="1" id="KW-0812">Transmembrane</keyword>
<evidence type="ECO:0000313" key="3">
    <source>
        <dbReference type="Proteomes" id="UP000176951"/>
    </source>
</evidence>
<comment type="caution">
    <text evidence="2">The sequence shown here is derived from an EMBL/GenBank/DDBJ whole genome shotgun (WGS) entry which is preliminary data.</text>
</comment>
<evidence type="ECO:0000313" key="2">
    <source>
        <dbReference type="EMBL" id="OHA52315.1"/>
    </source>
</evidence>
<reference evidence="2 3" key="1">
    <citation type="journal article" date="2016" name="Nat. Commun.">
        <title>Thousands of microbial genomes shed light on interconnected biogeochemical processes in an aquifer system.</title>
        <authorList>
            <person name="Anantharaman K."/>
            <person name="Brown C.T."/>
            <person name="Hug L.A."/>
            <person name="Sharon I."/>
            <person name="Castelle C.J."/>
            <person name="Probst A.J."/>
            <person name="Thomas B.C."/>
            <person name="Singh A."/>
            <person name="Wilkins M.J."/>
            <person name="Karaoz U."/>
            <person name="Brodie E.L."/>
            <person name="Williams K.H."/>
            <person name="Hubbard S.S."/>
            <person name="Banfield J.F."/>
        </authorList>
    </citation>
    <scope>NUCLEOTIDE SEQUENCE [LARGE SCALE GENOMIC DNA]</scope>
</reference>
<keyword evidence="1" id="KW-0472">Membrane</keyword>
<accession>A0A1G2PVH0</accession>